<evidence type="ECO:0000256" key="1">
    <source>
        <dbReference type="SAM" id="MobiDB-lite"/>
    </source>
</evidence>
<dbReference type="Proteomes" id="UP000245884">
    <property type="component" value="Unassembled WGS sequence"/>
</dbReference>
<dbReference type="EMBL" id="KZ819662">
    <property type="protein sequence ID" value="PWN31046.1"/>
    <property type="molecule type" value="Genomic_DNA"/>
</dbReference>
<keyword evidence="3" id="KW-1185">Reference proteome</keyword>
<feature type="region of interest" description="Disordered" evidence="1">
    <location>
        <begin position="160"/>
        <end position="214"/>
    </location>
</feature>
<feature type="compositionally biased region" description="Low complexity" evidence="1">
    <location>
        <begin position="166"/>
        <end position="181"/>
    </location>
</feature>
<feature type="compositionally biased region" description="Basic and acidic residues" evidence="1">
    <location>
        <begin position="183"/>
        <end position="200"/>
    </location>
</feature>
<accession>A0A316V0H3</accession>
<feature type="compositionally biased region" description="Low complexity" evidence="1">
    <location>
        <begin position="9"/>
        <end position="38"/>
    </location>
</feature>
<evidence type="ECO:0000313" key="2">
    <source>
        <dbReference type="EMBL" id="PWN31046.1"/>
    </source>
</evidence>
<dbReference type="AlphaFoldDB" id="A0A316V0H3"/>
<dbReference type="RefSeq" id="XP_025365658.1">
    <property type="nucleotide sequence ID" value="XM_025509008.1"/>
</dbReference>
<protein>
    <submittedName>
        <fullName evidence="2">Uncharacterized protein</fullName>
    </submittedName>
</protein>
<dbReference type="GeneID" id="37030831"/>
<feature type="region of interest" description="Disordered" evidence="1">
    <location>
        <begin position="1"/>
        <end position="48"/>
    </location>
</feature>
<organism evidence="2 3">
    <name type="scientific">Jaminaea rosea</name>
    <dbReference type="NCBI Taxonomy" id="1569628"/>
    <lineage>
        <taxon>Eukaryota</taxon>
        <taxon>Fungi</taxon>
        <taxon>Dikarya</taxon>
        <taxon>Basidiomycota</taxon>
        <taxon>Ustilaginomycotina</taxon>
        <taxon>Exobasidiomycetes</taxon>
        <taxon>Microstromatales</taxon>
        <taxon>Microstromatales incertae sedis</taxon>
        <taxon>Jaminaea</taxon>
    </lineage>
</organism>
<name>A0A316V0H3_9BASI</name>
<sequence length="617" mass="66865">MRMIRTVVARASRSAATTSLAPTSAASSSSSSSHSISTGDLSQPSRLPSDRIHVTHFHTGNESPSKLYPGSGIYQCPAFRLERRHYTKFTQRLFPSFLPRQVTKETHTTSKLRDFIPGADGKSVAIMAIKSKKSISNDAVLRQRAARRVFWALNYSDVAPSPTPPTSSWSSPRESEASNSTDRSIRPPRDIAAHATSDRPRKNKRPPPWTPSDALEGEQHWICIKGMPPTATPADVVRVLDSTSSTASAGGSPSSSVGLSRFISDVLPVYRPTSLRGTDRFLLRLLHERHLPTILHHLNGRLYAGHELSALKYHADGAGTLLGSNLVACSSKAYNPQAHGSVTDFVRAIVARSSAASSHSTTNDRASGWGTSSGGSGSVVLLRGLPPGVRPELLVRRFGRRYTLAAPGGPRNRTSLWDKRIGSWAPVQLEQIIQLWAASSATEAREARAAAAAEAASNGSDVKDLFSSPFHASTKTTMFLIRLASPAHAHALVRRLHARRWNVMPASARYGGSDAQGERNYSYSRPDHPEGEGLLLGDIEGYESREGVEGEVRGGHDSFLDEVDEYGLPLYSDAQKDSASGAGSGAANGRIRQRYRAREGEVVSGMREYVVEVQVMY</sequence>
<proteinExistence type="predicted"/>
<reference evidence="2 3" key="1">
    <citation type="journal article" date="2018" name="Mol. Biol. Evol.">
        <title>Broad Genomic Sampling Reveals a Smut Pathogenic Ancestry of the Fungal Clade Ustilaginomycotina.</title>
        <authorList>
            <person name="Kijpornyongpan T."/>
            <person name="Mondo S.J."/>
            <person name="Barry K."/>
            <person name="Sandor L."/>
            <person name="Lee J."/>
            <person name="Lipzen A."/>
            <person name="Pangilinan J."/>
            <person name="LaButti K."/>
            <person name="Hainaut M."/>
            <person name="Henrissat B."/>
            <person name="Grigoriev I.V."/>
            <person name="Spatafora J.W."/>
            <person name="Aime M.C."/>
        </authorList>
    </citation>
    <scope>NUCLEOTIDE SEQUENCE [LARGE SCALE GENOMIC DNA]</scope>
    <source>
        <strain evidence="2 3">MCA 5214</strain>
    </source>
</reference>
<gene>
    <name evidence="2" type="ORF">BDZ90DRAFT_277454</name>
</gene>
<evidence type="ECO:0000313" key="3">
    <source>
        <dbReference type="Proteomes" id="UP000245884"/>
    </source>
</evidence>